<dbReference type="GO" id="GO:0019120">
    <property type="term" value="F:hydrolase activity, acting on acid halide bonds, in C-halide compounds"/>
    <property type="evidence" value="ECO:0007669"/>
    <property type="project" value="InterPro"/>
</dbReference>
<dbReference type="InterPro" id="IPR006439">
    <property type="entry name" value="HAD-SF_hydro_IA"/>
</dbReference>
<dbReference type="InterPro" id="IPR023214">
    <property type="entry name" value="HAD_sf"/>
</dbReference>
<dbReference type="EMBL" id="LAZR01000381">
    <property type="protein sequence ID" value="KKN71566.1"/>
    <property type="molecule type" value="Genomic_DNA"/>
</dbReference>
<dbReference type="NCBIfam" id="TIGR01493">
    <property type="entry name" value="HAD-SF-IA-v2"/>
    <property type="match status" value="1"/>
</dbReference>
<dbReference type="InterPro" id="IPR023198">
    <property type="entry name" value="PGP-like_dom2"/>
</dbReference>
<comment type="caution">
    <text evidence="3">The sequence shown here is derived from an EMBL/GenBank/DDBJ whole genome shotgun (WGS) entry which is preliminary data.</text>
</comment>
<name>A0A0F9VDB8_9ZZZZ</name>
<dbReference type="SFLD" id="SFLDG01129">
    <property type="entry name" value="C1.5:_HAD__Beta-PGM__Phosphata"/>
    <property type="match status" value="1"/>
</dbReference>
<organism evidence="3">
    <name type="scientific">marine sediment metagenome</name>
    <dbReference type="NCBI Taxonomy" id="412755"/>
    <lineage>
        <taxon>unclassified sequences</taxon>
        <taxon>metagenomes</taxon>
        <taxon>ecological metagenomes</taxon>
    </lineage>
</organism>
<dbReference type="Gene3D" id="3.40.50.1000">
    <property type="entry name" value="HAD superfamily/HAD-like"/>
    <property type="match status" value="1"/>
</dbReference>
<sequence>MATTLAFDVYGTLINTHGVLSLLDDMIGDNAQAFSNTWREKQLEYSFRRGLMQNYIPFSLCTKHALDYACLAHKTELSEDQKGQLLELYKKLPAFDDVKAGLEQLKAKDYRLFAFSNGAADAVHTLLETAGISELFEGVVSADDVKTFKPNPGVYSHFLRETNSTGANTWLVSSNPFDVTGAISHGMRAAWIQRSEESIFDPWEIQPNTIATDLLDLKAKLESVN</sequence>
<dbReference type="InterPro" id="IPR006328">
    <property type="entry name" value="2-HAD"/>
</dbReference>
<accession>A0A0F9VDB8</accession>
<dbReference type="Gene3D" id="1.10.150.240">
    <property type="entry name" value="Putative phosphatase, domain 2"/>
    <property type="match status" value="1"/>
</dbReference>
<evidence type="ECO:0008006" key="4">
    <source>
        <dbReference type="Google" id="ProtNLM"/>
    </source>
</evidence>
<dbReference type="NCBIfam" id="TIGR01428">
    <property type="entry name" value="HAD_type_II"/>
    <property type="match status" value="1"/>
</dbReference>
<dbReference type="Pfam" id="PF00702">
    <property type="entry name" value="Hydrolase"/>
    <property type="match status" value="1"/>
</dbReference>
<dbReference type="PANTHER" id="PTHR43316:SF3">
    <property type="entry name" value="HALOACID DEHALOGENASE, TYPE II (AFU_ORTHOLOGUE AFUA_2G07750)-RELATED"/>
    <property type="match status" value="1"/>
</dbReference>
<dbReference type="InterPro" id="IPR051540">
    <property type="entry name" value="S-2-haloacid_dehalogenase"/>
</dbReference>
<dbReference type="AlphaFoldDB" id="A0A0F9VDB8"/>
<gene>
    <name evidence="3" type="ORF">LCGC14_0419630</name>
</gene>
<dbReference type="PANTHER" id="PTHR43316">
    <property type="entry name" value="HYDROLASE, HALOACID DELAHOGENASE-RELATED"/>
    <property type="match status" value="1"/>
</dbReference>
<evidence type="ECO:0000313" key="3">
    <source>
        <dbReference type="EMBL" id="KKN71566.1"/>
    </source>
</evidence>
<comment type="similarity">
    <text evidence="1">Belongs to the HAD-like hydrolase superfamily. S-2-haloalkanoic acid dehalogenase family.</text>
</comment>
<reference evidence="3" key="1">
    <citation type="journal article" date="2015" name="Nature">
        <title>Complex archaea that bridge the gap between prokaryotes and eukaryotes.</title>
        <authorList>
            <person name="Spang A."/>
            <person name="Saw J.H."/>
            <person name="Jorgensen S.L."/>
            <person name="Zaremba-Niedzwiedzka K."/>
            <person name="Martijn J."/>
            <person name="Lind A.E."/>
            <person name="van Eijk R."/>
            <person name="Schleper C."/>
            <person name="Guy L."/>
            <person name="Ettema T.J."/>
        </authorList>
    </citation>
    <scope>NUCLEOTIDE SEQUENCE</scope>
</reference>
<protein>
    <recommendedName>
        <fullName evidence="4">Haloacid dehalogenase, type II</fullName>
    </recommendedName>
</protein>
<dbReference type="InterPro" id="IPR036412">
    <property type="entry name" value="HAD-like_sf"/>
</dbReference>
<dbReference type="PRINTS" id="PR00413">
    <property type="entry name" value="HADHALOGNASE"/>
</dbReference>
<dbReference type="SUPFAM" id="SSF56784">
    <property type="entry name" value="HAD-like"/>
    <property type="match status" value="1"/>
</dbReference>
<dbReference type="SFLD" id="SFLDS00003">
    <property type="entry name" value="Haloacid_Dehalogenase"/>
    <property type="match status" value="1"/>
</dbReference>
<proteinExistence type="inferred from homology"/>
<keyword evidence="2" id="KW-0378">Hydrolase</keyword>
<evidence type="ECO:0000256" key="2">
    <source>
        <dbReference type="ARBA" id="ARBA00022801"/>
    </source>
</evidence>
<evidence type="ECO:0000256" key="1">
    <source>
        <dbReference type="ARBA" id="ARBA00008106"/>
    </source>
</evidence>
<dbReference type="CDD" id="cd02588">
    <property type="entry name" value="HAD_L2-DEX"/>
    <property type="match status" value="1"/>
</dbReference>